<keyword evidence="9" id="KW-1185">Reference proteome</keyword>
<dbReference type="SMART" id="SM00842">
    <property type="entry name" value="FtsA"/>
    <property type="match status" value="1"/>
</dbReference>
<dbReference type="GO" id="GO:0009898">
    <property type="term" value="C:cytoplasmic side of plasma membrane"/>
    <property type="evidence" value="ECO:0007669"/>
    <property type="project" value="UniProtKB-UniRule"/>
</dbReference>
<dbReference type="GO" id="GO:0043093">
    <property type="term" value="P:FtsZ-dependent cytokinesis"/>
    <property type="evidence" value="ECO:0007669"/>
    <property type="project" value="UniProtKB-UniRule"/>
</dbReference>
<evidence type="ECO:0000313" key="9">
    <source>
        <dbReference type="Proteomes" id="UP000478417"/>
    </source>
</evidence>
<dbReference type="Pfam" id="PF02491">
    <property type="entry name" value="SHS2_FTSA"/>
    <property type="match status" value="1"/>
</dbReference>
<dbReference type="PANTHER" id="PTHR32432">
    <property type="entry name" value="CELL DIVISION PROTEIN FTSA-RELATED"/>
    <property type="match status" value="1"/>
</dbReference>
<comment type="subunit">
    <text evidence="5">Self-interacts. Interacts with FtsZ.</text>
</comment>
<keyword evidence="4 5" id="KW-0131">Cell cycle</keyword>
<keyword evidence="3 5" id="KW-0472">Membrane</keyword>
<gene>
    <name evidence="5 8" type="primary">ftsA</name>
    <name evidence="8" type="ORF">G0Q06_12560</name>
</gene>
<dbReference type="CDD" id="cd24048">
    <property type="entry name" value="ASKHA_NBD_FtsA"/>
    <property type="match status" value="1"/>
</dbReference>
<dbReference type="Pfam" id="PF14450">
    <property type="entry name" value="FtsA"/>
    <property type="match status" value="1"/>
</dbReference>
<evidence type="ECO:0000313" key="8">
    <source>
        <dbReference type="EMBL" id="NDV63289.1"/>
    </source>
</evidence>
<feature type="domain" description="SHS2" evidence="7">
    <location>
        <begin position="7"/>
        <end position="194"/>
    </location>
</feature>
<dbReference type="AlphaFoldDB" id="A0A6B2M4Y5"/>
<keyword evidence="2 5" id="KW-0132">Cell division</keyword>
<evidence type="ECO:0000259" key="7">
    <source>
        <dbReference type="SMART" id="SM00842"/>
    </source>
</evidence>
<comment type="subcellular location">
    <subcellularLocation>
        <location evidence="5">Cell membrane</location>
        <topology evidence="5">Peripheral membrane protein</topology>
        <orientation evidence="5">Cytoplasmic side</orientation>
    </subcellularLocation>
    <text evidence="5">Localizes to the Z ring in an FtsZ-dependent manner. Targeted to the membrane through a conserved C-terminal amphipathic helix.</text>
</comment>
<evidence type="ECO:0000256" key="3">
    <source>
        <dbReference type="ARBA" id="ARBA00023136"/>
    </source>
</evidence>
<keyword evidence="1 5" id="KW-1003">Cell membrane</keyword>
<evidence type="ECO:0000256" key="2">
    <source>
        <dbReference type="ARBA" id="ARBA00022618"/>
    </source>
</evidence>
<comment type="function">
    <text evidence="5 6">Cell division protein that is involved in the assembly of the Z ring. May serve as a membrane anchor for the Z ring.</text>
</comment>
<dbReference type="PIRSF" id="PIRSF003101">
    <property type="entry name" value="FtsA"/>
    <property type="match status" value="1"/>
</dbReference>
<comment type="caution">
    <text evidence="8">The sequence shown here is derived from an EMBL/GenBank/DDBJ whole genome shotgun (WGS) entry which is preliminary data.</text>
</comment>
<accession>A0A6B2M4Y5</accession>
<reference evidence="8 9" key="1">
    <citation type="submission" date="2020-02" db="EMBL/GenBank/DDBJ databases">
        <title>Albibacoteraceae fam. nov., the first described family within the subdivision 4 Verrucomicrobia.</title>
        <authorList>
            <person name="Xi F."/>
        </authorList>
    </citation>
    <scope>NUCLEOTIDE SEQUENCE [LARGE SCALE GENOMIC DNA]</scope>
    <source>
        <strain evidence="8 9">CK1056</strain>
    </source>
</reference>
<protein>
    <recommendedName>
        <fullName evidence="5 6">Cell division protein FtsA</fullName>
    </recommendedName>
</protein>
<dbReference type="NCBIfam" id="TIGR01174">
    <property type="entry name" value="ftsA"/>
    <property type="match status" value="1"/>
</dbReference>
<evidence type="ECO:0000256" key="1">
    <source>
        <dbReference type="ARBA" id="ARBA00022475"/>
    </source>
</evidence>
<dbReference type="InterPro" id="IPR050696">
    <property type="entry name" value="FtsA/MreB"/>
</dbReference>
<dbReference type="GO" id="GO:0032153">
    <property type="term" value="C:cell division site"/>
    <property type="evidence" value="ECO:0007669"/>
    <property type="project" value="UniProtKB-UniRule"/>
</dbReference>
<dbReference type="EMBL" id="JAAGNX010000003">
    <property type="protein sequence ID" value="NDV63289.1"/>
    <property type="molecule type" value="Genomic_DNA"/>
</dbReference>
<dbReference type="PANTHER" id="PTHR32432:SF4">
    <property type="entry name" value="CELL DIVISION PROTEIN FTSA"/>
    <property type="match status" value="1"/>
</dbReference>
<dbReference type="Proteomes" id="UP000478417">
    <property type="component" value="Unassembled WGS sequence"/>
</dbReference>
<organism evidence="8 9">
    <name type="scientific">Oceanipulchritudo coccoides</name>
    <dbReference type="NCBI Taxonomy" id="2706888"/>
    <lineage>
        <taxon>Bacteria</taxon>
        <taxon>Pseudomonadati</taxon>
        <taxon>Verrucomicrobiota</taxon>
        <taxon>Opitutia</taxon>
        <taxon>Puniceicoccales</taxon>
        <taxon>Oceanipulchritudinaceae</taxon>
        <taxon>Oceanipulchritudo</taxon>
    </lineage>
</organism>
<name>A0A6B2M4Y5_9BACT</name>
<sequence length="404" mass="43871">MSRSKIVGAIEIGTSKVVVLVAEMSEGRMMNIIGRGQSTNVGMKKGQIMDIRSVSDCTHAAILAAERSAGTQIEHVYLSLTGSHLWGFRHPGATSISSSENLVSRNDILRAVENARNKALEPGEVYIHHIRNGFLLDGTPVDNPLGRSGSHLEVQYWHVVADERQVKDSINVINGFGLDVNDIVVSALASGTLLATEEEKRMGVLVVDIGKGTTDYVLYRGRRAVQTGVIPVGGDHVTNDLSLGLRVKSKLAEGLKKRSAKAIIQKEDRTQKVPLVGDLSIGDSFHSQLSINKITHARLEELFIILKNKLGSALTRKNLPGGVILTGGVSKTAQIAELAELTLDVPVSLGTSPSWVQHEELRQPEYATVLGLLYNALHDQQAEERDKGAKPQTKWLKKMTGFFG</sequence>
<dbReference type="Gene3D" id="3.30.420.40">
    <property type="match status" value="1"/>
</dbReference>
<evidence type="ECO:0000256" key="5">
    <source>
        <dbReference type="HAMAP-Rule" id="MF_02033"/>
    </source>
</evidence>
<evidence type="ECO:0000256" key="6">
    <source>
        <dbReference type="PIRNR" id="PIRNR003101"/>
    </source>
</evidence>
<dbReference type="SUPFAM" id="SSF53067">
    <property type="entry name" value="Actin-like ATPase domain"/>
    <property type="match status" value="2"/>
</dbReference>
<dbReference type="InterPro" id="IPR003494">
    <property type="entry name" value="SHS2_FtsA"/>
</dbReference>
<proteinExistence type="inferred from homology"/>
<evidence type="ECO:0000256" key="4">
    <source>
        <dbReference type="ARBA" id="ARBA00023306"/>
    </source>
</evidence>
<dbReference type="RefSeq" id="WP_163966633.1">
    <property type="nucleotide sequence ID" value="NZ_JAAGNX010000003.1"/>
</dbReference>
<comment type="similarity">
    <text evidence="5 6">Belongs to the FtsA/MreB family.</text>
</comment>
<dbReference type="InterPro" id="IPR043129">
    <property type="entry name" value="ATPase_NBD"/>
</dbReference>
<dbReference type="HAMAP" id="MF_02033">
    <property type="entry name" value="FtsA"/>
    <property type="match status" value="1"/>
</dbReference>
<dbReference type="InterPro" id="IPR020823">
    <property type="entry name" value="Cell_div_FtsA"/>
</dbReference>